<sequence length="335" mass="36437">MIRIEHLNKTYPVAGRPLLALDDINLDIGQGEIYGLIGRSGAGKSSLLRTLNLLERPDSGRILVDGEDITRLDAAGLRRYRRQVGMVFQHFNLLGSQTVAANIRLPLELAGELDRAAIDRRIDELLDWVGLTERRDHYPAQLSGGQKQRVGIARALANRPRLLLCDEATSALDPQTTRSILTLLLEINRRLGLTVVLVSHEIQVVQTLCDRIAVLEAGRVVEQGRTADLLLKPAHAATRSLVAESGLIAEPPPDLALPSAGLLRLTFTGAHTYQPLLASVARTLDIAFNIVQGQVGRIKDTPYGQLIVAVEGHGTALGAARRAFQSQGIHCEELA</sequence>
<keyword evidence="3" id="KW-0547">Nucleotide-binding</keyword>
<dbReference type="Proteomes" id="UP001595791">
    <property type="component" value="Unassembled WGS sequence"/>
</dbReference>
<evidence type="ECO:0000256" key="4">
    <source>
        <dbReference type="ARBA" id="ARBA00022840"/>
    </source>
</evidence>
<dbReference type="Pfam" id="PF00005">
    <property type="entry name" value="ABC_tran"/>
    <property type="match status" value="1"/>
</dbReference>
<evidence type="ECO:0000313" key="10">
    <source>
        <dbReference type="Proteomes" id="UP001595791"/>
    </source>
</evidence>
<dbReference type="InterPro" id="IPR018449">
    <property type="entry name" value="NIL_domain"/>
</dbReference>
<dbReference type="InterPro" id="IPR003593">
    <property type="entry name" value="AAA+_ATPase"/>
</dbReference>
<protein>
    <submittedName>
        <fullName evidence="9">Methionine ABC transporter ATP-binding protein</fullName>
    </submittedName>
</protein>
<keyword evidence="5" id="KW-1278">Translocase</keyword>
<dbReference type="InterPro" id="IPR003439">
    <property type="entry name" value="ABC_transporter-like_ATP-bd"/>
</dbReference>
<dbReference type="Gene3D" id="3.40.50.300">
    <property type="entry name" value="P-loop containing nucleotide triphosphate hydrolases"/>
    <property type="match status" value="1"/>
</dbReference>
<keyword evidence="4 9" id="KW-0067">ATP-binding</keyword>
<dbReference type="InterPro" id="IPR041701">
    <property type="entry name" value="MetN_ABC"/>
</dbReference>
<dbReference type="RefSeq" id="WP_378164355.1">
    <property type="nucleotide sequence ID" value="NZ_JBHSBU010000001.1"/>
</dbReference>
<dbReference type="Pfam" id="PF09383">
    <property type="entry name" value="NIL"/>
    <property type="match status" value="1"/>
</dbReference>
<dbReference type="InterPro" id="IPR045865">
    <property type="entry name" value="ACT-like_dom_sf"/>
</dbReference>
<keyword evidence="7" id="KW-0472">Membrane</keyword>
<evidence type="ECO:0000256" key="1">
    <source>
        <dbReference type="ARBA" id="ARBA00022448"/>
    </source>
</evidence>
<keyword evidence="10" id="KW-1185">Reference proteome</keyword>
<evidence type="ECO:0000256" key="3">
    <source>
        <dbReference type="ARBA" id="ARBA00022741"/>
    </source>
</evidence>
<evidence type="ECO:0000256" key="6">
    <source>
        <dbReference type="ARBA" id="ARBA00022970"/>
    </source>
</evidence>
<keyword evidence="2" id="KW-1003">Cell membrane</keyword>
<dbReference type="PROSITE" id="PS00211">
    <property type="entry name" value="ABC_TRANSPORTER_1"/>
    <property type="match status" value="1"/>
</dbReference>
<dbReference type="EMBL" id="JBHSBU010000001">
    <property type="protein sequence ID" value="MFC4160002.1"/>
    <property type="molecule type" value="Genomic_DNA"/>
</dbReference>
<evidence type="ECO:0000259" key="8">
    <source>
        <dbReference type="PROSITE" id="PS50893"/>
    </source>
</evidence>
<dbReference type="Gene3D" id="3.30.70.260">
    <property type="match status" value="1"/>
</dbReference>
<dbReference type="InterPro" id="IPR017871">
    <property type="entry name" value="ABC_transporter-like_CS"/>
</dbReference>
<dbReference type="SMART" id="SM00382">
    <property type="entry name" value="AAA"/>
    <property type="match status" value="1"/>
</dbReference>
<comment type="caution">
    <text evidence="9">The sequence shown here is derived from an EMBL/GenBank/DDBJ whole genome shotgun (WGS) entry which is preliminary data.</text>
</comment>
<dbReference type="PANTHER" id="PTHR43166:SF30">
    <property type="entry name" value="METHIONINE IMPORT ATP-BINDING PROTEIN METN"/>
    <property type="match status" value="1"/>
</dbReference>
<dbReference type="PROSITE" id="PS50893">
    <property type="entry name" value="ABC_TRANSPORTER_2"/>
    <property type="match status" value="1"/>
</dbReference>
<dbReference type="SMART" id="SM00930">
    <property type="entry name" value="NIL"/>
    <property type="match status" value="1"/>
</dbReference>
<accession>A0ABV8MQR5</accession>
<dbReference type="PANTHER" id="PTHR43166">
    <property type="entry name" value="AMINO ACID IMPORT ATP-BINDING PROTEIN"/>
    <property type="match status" value="1"/>
</dbReference>
<gene>
    <name evidence="9" type="ORF">ACFOW7_11655</name>
</gene>
<dbReference type="CDD" id="cd03258">
    <property type="entry name" value="ABC_MetN_methionine_transporter"/>
    <property type="match status" value="1"/>
</dbReference>
<proteinExistence type="predicted"/>
<evidence type="ECO:0000256" key="2">
    <source>
        <dbReference type="ARBA" id="ARBA00022475"/>
    </source>
</evidence>
<dbReference type="SUPFAM" id="SSF52540">
    <property type="entry name" value="P-loop containing nucleoside triphosphate hydrolases"/>
    <property type="match status" value="1"/>
</dbReference>
<evidence type="ECO:0000256" key="5">
    <source>
        <dbReference type="ARBA" id="ARBA00022967"/>
    </source>
</evidence>
<name>A0ABV8MQR5_9NEIS</name>
<evidence type="ECO:0000313" key="9">
    <source>
        <dbReference type="EMBL" id="MFC4160002.1"/>
    </source>
</evidence>
<keyword evidence="6" id="KW-0029">Amino-acid transport</keyword>
<dbReference type="InterPro" id="IPR050086">
    <property type="entry name" value="MetN_ABC_transporter-like"/>
</dbReference>
<feature type="domain" description="ABC transporter" evidence="8">
    <location>
        <begin position="2"/>
        <end position="242"/>
    </location>
</feature>
<dbReference type="GO" id="GO:0005524">
    <property type="term" value="F:ATP binding"/>
    <property type="evidence" value="ECO:0007669"/>
    <property type="project" value="UniProtKB-KW"/>
</dbReference>
<dbReference type="InterPro" id="IPR027417">
    <property type="entry name" value="P-loop_NTPase"/>
</dbReference>
<organism evidence="9 10">
    <name type="scientific">Chitinimonas lacunae</name>
    <dbReference type="NCBI Taxonomy" id="1963018"/>
    <lineage>
        <taxon>Bacteria</taxon>
        <taxon>Pseudomonadati</taxon>
        <taxon>Pseudomonadota</taxon>
        <taxon>Betaproteobacteria</taxon>
        <taxon>Neisseriales</taxon>
        <taxon>Chitinibacteraceae</taxon>
        <taxon>Chitinimonas</taxon>
    </lineage>
</organism>
<evidence type="ECO:0000256" key="7">
    <source>
        <dbReference type="ARBA" id="ARBA00023136"/>
    </source>
</evidence>
<keyword evidence="1" id="KW-0813">Transport</keyword>
<dbReference type="SUPFAM" id="SSF55021">
    <property type="entry name" value="ACT-like"/>
    <property type="match status" value="1"/>
</dbReference>
<reference evidence="10" key="1">
    <citation type="journal article" date="2019" name="Int. J. Syst. Evol. Microbiol.">
        <title>The Global Catalogue of Microorganisms (GCM) 10K type strain sequencing project: providing services to taxonomists for standard genome sequencing and annotation.</title>
        <authorList>
            <consortium name="The Broad Institute Genomics Platform"/>
            <consortium name="The Broad Institute Genome Sequencing Center for Infectious Disease"/>
            <person name="Wu L."/>
            <person name="Ma J."/>
        </authorList>
    </citation>
    <scope>NUCLEOTIDE SEQUENCE [LARGE SCALE GENOMIC DNA]</scope>
    <source>
        <strain evidence="10">LMG 29894</strain>
    </source>
</reference>